<accession>A0A369AL78</accession>
<feature type="transmembrane region" description="Helical" evidence="1">
    <location>
        <begin position="315"/>
        <end position="333"/>
    </location>
</feature>
<dbReference type="PANTHER" id="PTHR41771:SF1">
    <property type="entry name" value="MEMBRANE PROTEIN"/>
    <property type="match status" value="1"/>
</dbReference>
<evidence type="ECO:0000313" key="3">
    <source>
        <dbReference type="Proteomes" id="UP000253034"/>
    </source>
</evidence>
<evidence type="ECO:0000256" key="1">
    <source>
        <dbReference type="SAM" id="Phobius"/>
    </source>
</evidence>
<sequence length="378" mass="40798">MILKQAMHKSRLILVISVSVLIILFCVLLAVINQNEPTDLINRGGTEFEKAKILEVLEEDIITGTDYKAGSQKVRLEIMSGNLKGRIFETTNYISYLSGAYCEKGMTVIVTASVSGEFIVVSVYSSYRAPVLYGFIVLFLLMLWLIGRRKGLTSAIGLIFTFVCIIFMFIPMVYQGYPPFIAAVAVVILTTVVTLSLMNGFSAKSVSAMIGTVAGVIIAGIFCALVSHLAGISGYNVSEAEELAVVANQTNMQVGGILFASILIASLGAVMDVSMSVAASIYEVHINNKALSGKRLFISGMNVGRDMMGTMSNTLILAFTGRCINTLLLMYSYKTPYNQIINTYSIAIEIIQGISGSLAVILTVPIVAAISVLLIKRK</sequence>
<organism evidence="2 3">
    <name type="scientific">Anaerobacterium chartisolvens</name>
    <dbReference type="NCBI Taxonomy" id="1297424"/>
    <lineage>
        <taxon>Bacteria</taxon>
        <taxon>Bacillati</taxon>
        <taxon>Bacillota</taxon>
        <taxon>Clostridia</taxon>
        <taxon>Eubacteriales</taxon>
        <taxon>Oscillospiraceae</taxon>
        <taxon>Anaerobacterium</taxon>
    </lineage>
</organism>
<dbReference type="EMBL" id="QPJT01000045">
    <property type="protein sequence ID" value="RCX08164.1"/>
    <property type="molecule type" value="Genomic_DNA"/>
</dbReference>
<dbReference type="Pfam" id="PF07907">
    <property type="entry name" value="YibE_F"/>
    <property type="match status" value="1"/>
</dbReference>
<feature type="transmembrane region" description="Helical" evidence="1">
    <location>
        <begin position="180"/>
        <end position="198"/>
    </location>
</feature>
<protein>
    <submittedName>
        <fullName evidence="2">Putative membrane protein</fullName>
    </submittedName>
</protein>
<dbReference type="InterPro" id="IPR012507">
    <property type="entry name" value="YibE_F"/>
</dbReference>
<keyword evidence="1" id="KW-1133">Transmembrane helix</keyword>
<dbReference type="PANTHER" id="PTHR41771">
    <property type="entry name" value="MEMBRANE PROTEIN-RELATED"/>
    <property type="match status" value="1"/>
</dbReference>
<dbReference type="RefSeq" id="WP_242987765.1">
    <property type="nucleotide sequence ID" value="NZ_QPJT01000045.1"/>
</dbReference>
<dbReference type="AlphaFoldDB" id="A0A369AL78"/>
<reference evidence="2 3" key="1">
    <citation type="submission" date="2018-07" db="EMBL/GenBank/DDBJ databases">
        <title>Genomic Encyclopedia of Type Strains, Phase IV (KMG-IV): sequencing the most valuable type-strain genomes for metagenomic binning, comparative biology and taxonomic classification.</title>
        <authorList>
            <person name="Goeker M."/>
        </authorList>
    </citation>
    <scope>NUCLEOTIDE SEQUENCE [LARGE SCALE GENOMIC DNA]</scope>
    <source>
        <strain evidence="2 3">DSM 27016</strain>
    </source>
</reference>
<proteinExistence type="predicted"/>
<name>A0A369AL78_9FIRM</name>
<evidence type="ECO:0000313" key="2">
    <source>
        <dbReference type="EMBL" id="RCX08164.1"/>
    </source>
</evidence>
<feature type="transmembrane region" description="Helical" evidence="1">
    <location>
        <begin position="353"/>
        <end position="375"/>
    </location>
</feature>
<feature type="transmembrane region" description="Helical" evidence="1">
    <location>
        <begin position="154"/>
        <end position="174"/>
    </location>
</feature>
<gene>
    <name evidence="2" type="ORF">DFR58_1455</name>
</gene>
<feature type="transmembrane region" description="Helical" evidence="1">
    <location>
        <begin position="252"/>
        <end position="271"/>
    </location>
</feature>
<feature type="transmembrane region" description="Helical" evidence="1">
    <location>
        <begin position="130"/>
        <end position="147"/>
    </location>
</feature>
<dbReference type="Proteomes" id="UP000253034">
    <property type="component" value="Unassembled WGS sequence"/>
</dbReference>
<feature type="transmembrane region" description="Helical" evidence="1">
    <location>
        <begin position="12"/>
        <end position="32"/>
    </location>
</feature>
<comment type="caution">
    <text evidence="2">The sequence shown here is derived from an EMBL/GenBank/DDBJ whole genome shotgun (WGS) entry which is preliminary data.</text>
</comment>
<keyword evidence="3" id="KW-1185">Reference proteome</keyword>
<keyword evidence="1" id="KW-0812">Transmembrane</keyword>
<feature type="transmembrane region" description="Helical" evidence="1">
    <location>
        <begin position="210"/>
        <end position="232"/>
    </location>
</feature>
<keyword evidence="1" id="KW-0472">Membrane</keyword>